<name>A0A6J7J713_9ZZZZ</name>
<dbReference type="InterPro" id="IPR036761">
    <property type="entry name" value="TTHA0802/YceI-like_sf"/>
</dbReference>
<dbReference type="AlphaFoldDB" id="A0A6J7J713"/>
<sequence length="175" mass="18274">MTVQTLASDDIHTTASFAIRHSGVSDYRASFNDVHATLVTGDAPQLSGAVDVASLQVKNENLYGHLMSPEFFDAENHPQITFTSTGIQRGADGAVALEGDLTLRGVTQPVRATGTWSEVEADITGAPRIGIDLEAAIDRTAFGMAWNAPLAGGETVLGDDVALLVHVEFAAPAAA</sequence>
<dbReference type="PANTHER" id="PTHR34406:SF1">
    <property type="entry name" value="PROTEIN YCEI"/>
    <property type="match status" value="1"/>
</dbReference>
<dbReference type="SMART" id="SM00867">
    <property type="entry name" value="YceI"/>
    <property type="match status" value="1"/>
</dbReference>
<dbReference type="Pfam" id="PF04264">
    <property type="entry name" value="YceI"/>
    <property type="match status" value="1"/>
</dbReference>
<dbReference type="InterPro" id="IPR007372">
    <property type="entry name" value="Lipid/polyisoprenoid-bd_YceI"/>
</dbReference>
<dbReference type="EMBL" id="CAFBMX010000008">
    <property type="protein sequence ID" value="CAB4938909.1"/>
    <property type="molecule type" value="Genomic_DNA"/>
</dbReference>
<protein>
    <submittedName>
        <fullName evidence="2">Unannotated protein</fullName>
    </submittedName>
</protein>
<dbReference type="SUPFAM" id="SSF101874">
    <property type="entry name" value="YceI-like"/>
    <property type="match status" value="1"/>
</dbReference>
<dbReference type="Gene3D" id="2.40.128.110">
    <property type="entry name" value="Lipid/polyisoprenoid-binding, YceI-like"/>
    <property type="match status" value="1"/>
</dbReference>
<evidence type="ECO:0000259" key="1">
    <source>
        <dbReference type="SMART" id="SM00867"/>
    </source>
</evidence>
<feature type="domain" description="Lipid/polyisoprenoid-binding YceI-like" evidence="1">
    <location>
        <begin position="5"/>
        <end position="170"/>
    </location>
</feature>
<evidence type="ECO:0000313" key="2">
    <source>
        <dbReference type="EMBL" id="CAB4938909.1"/>
    </source>
</evidence>
<dbReference type="PANTHER" id="PTHR34406">
    <property type="entry name" value="PROTEIN YCEI"/>
    <property type="match status" value="1"/>
</dbReference>
<accession>A0A6J7J713</accession>
<organism evidence="2">
    <name type="scientific">freshwater metagenome</name>
    <dbReference type="NCBI Taxonomy" id="449393"/>
    <lineage>
        <taxon>unclassified sequences</taxon>
        <taxon>metagenomes</taxon>
        <taxon>ecological metagenomes</taxon>
    </lineage>
</organism>
<gene>
    <name evidence="2" type="ORF">UFOPK3674_01686</name>
</gene>
<reference evidence="2" key="1">
    <citation type="submission" date="2020-05" db="EMBL/GenBank/DDBJ databases">
        <authorList>
            <person name="Chiriac C."/>
            <person name="Salcher M."/>
            <person name="Ghai R."/>
            <person name="Kavagutti S V."/>
        </authorList>
    </citation>
    <scope>NUCLEOTIDE SEQUENCE</scope>
</reference>
<proteinExistence type="predicted"/>